<evidence type="ECO:0000259" key="4">
    <source>
        <dbReference type="SMART" id="SM01360"/>
    </source>
</evidence>
<evidence type="ECO:0000256" key="2">
    <source>
        <dbReference type="PROSITE-ProRule" id="PRU00124"/>
    </source>
</evidence>
<comment type="caution">
    <text evidence="2">Lacks conserved residue(s) required for the propagation of feature annotation.</text>
</comment>
<dbReference type="InterPro" id="IPR036055">
    <property type="entry name" value="LDL_receptor-like_sf"/>
</dbReference>
<dbReference type="InterPro" id="IPR008930">
    <property type="entry name" value="Terpenoid_cyclase/PrenylTrfase"/>
</dbReference>
<dbReference type="InterPro" id="IPR036595">
    <property type="entry name" value="A-macroglobulin_rcpt-bd_sf"/>
</dbReference>
<dbReference type="Pfam" id="PF07703">
    <property type="entry name" value="A2M_BRD"/>
    <property type="match status" value="1"/>
</dbReference>
<evidence type="ECO:0000259" key="5">
    <source>
        <dbReference type="SMART" id="SM01361"/>
    </source>
</evidence>
<gene>
    <name evidence="6" type="ORF">NP493_623g01041</name>
</gene>
<dbReference type="InterPro" id="IPR002172">
    <property type="entry name" value="LDrepeatLR_classA_rpt"/>
</dbReference>
<dbReference type="SUPFAM" id="SSF49410">
    <property type="entry name" value="Alpha-macroglobulin receptor domain"/>
    <property type="match status" value="1"/>
</dbReference>
<dbReference type="EMBL" id="JAODUO010000623">
    <property type="protein sequence ID" value="KAK2177018.1"/>
    <property type="molecule type" value="Genomic_DNA"/>
</dbReference>
<dbReference type="SMART" id="SM01359">
    <property type="entry name" value="A2M_N_2"/>
    <property type="match status" value="1"/>
</dbReference>
<evidence type="ECO:0000313" key="7">
    <source>
        <dbReference type="Proteomes" id="UP001209878"/>
    </source>
</evidence>
<dbReference type="SUPFAM" id="SSF57424">
    <property type="entry name" value="LDL receptor-like module"/>
    <property type="match status" value="1"/>
</dbReference>
<dbReference type="SUPFAM" id="SSF48239">
    <property type="entry name" value="Terpenoid cyclases/Protein prenyltransferases"/>
    <property type="match status" value="1"/>
</dbReference>
<dbReference type="InterPro" id="IPR011625">
    <property type="entry name" value="A2M_N_BRD"/>
</dbReference>
<comment type="caution">
    <text evidence="6">The sequence shown here is derived from an EMBL/GenBank/DDBJ whole genome shotgun (WGS) entry which is preliminary data.</text>
</comment>
<reference evidence="6" key="1">
    <citation type="journal article" date="2023" name="Mol. Biol. Evol.">
        <title>Third-Generation Sequencing Reveals the Adaptive Role of the Epigenome in Three Deep-Sea Polychaetes.</title>
        <authorList>
            <person name="Perez M."/>
            <person name="Aroh O."/>
            <person name="Sun Y."/>
            <person name="Lan Y."/>
            <person name="Juniper S.K."/>
            <person name="Young C.R."/>
            <person name="Angers B."/>
            <person name="Qian P.Y."/>
        </authorList>
    </citation>
    <scope>NUCLEOTIDE SEQUENCE</scope>
    <source>
        <strain evidence="6">R07B-5</strain>
    </source>
</reference>
<dbReference type="InterPro" id="IPR011626">
    <property type="entry name" value="Alpha-macroglobulin_TED"/>
</dbReference>
<protein>
    <recommendedName>
        <fullName evidence="8">CD109 antigen</fullName>
    </recommendedName>
</protein>
<dbReference type="SMART" id="SM01360">
    <property type="entry name" value="A2M"/>
    <property type="match status" value="1"/>
</dbReference>
<dbReference type="PANTHER" id="PTHR11412">
    <property type="entry name" value="MACROGLOBULIN / COMPLEMENT"/>
    <property type="match status" value="1"/>
</dbReference>
<keyword evidence="7" id="KW-1185">Reference proteome</keyword>
<feature type="disulfide bond" evidence="2">
    <location>
        <begin position="634"/>
        <end position="652"/>
    </location>
</feature>
<dbReference type="Gene3D" id="2.60.40.10">
    <property type="entry name" value="Immunoglobulins"/>
    <property type="match status" value="1"/>
</dbReference>
<feature type="domain" description="Alpha-2-macroglobulin bait region" evidence="3">
    <location>
        <begin position="414"/>
        <end position="545"/>
    </location>
</feature>
<dbReference type="GO" id="GO:0005615">
    <property type="term" value="C:extracellular space"/>
    <property type="evidence" value="ECO:0007669"/>
    <property type="project" value="InterPro"/>
</dbReference>
<dbReference type="InterPro" id="IPR002890">
    <property type="entry name" value="MG2"/>
</dbReference>
<dbReference type="Gene3D" id="2.60.40.1940">
    <property type="match status" value="1"/>
</dbReference>
<dbReference type="SMART" id="SM00192">
    <property type="entry name" value="LDLa"/>
    <property type="match status" value="1"/>
</dbReference>
<dbReference type="Proteomes" id="UP001209878">
    <property type="component" value="Unassembled WGS sequence"/>
</dbReference>
<dbReference type="InterPro" id="IPR001599">
    <property type="entry name" value="Macroglobln_a2"/>
</dbReference>
<feature type="domain" description="Alpha-macroglobulin receptor-binding" evidence="5">
    <location>
        <begin position="1361"/>
        <end position="1451"/>
    </location>
</feature>
<dbReference type="Gene3D" id="4.10.400.10">
    <property type="entry name" value="Low-density Lipoprotein Receptor"/>
    <property type="match status" value="1"/>
</dbReference>
<sequence>MVVQVHVTTFVLNSPHLTVRAAVSKDGVEYATVVSRFTSGSSRLIQMKMPESAVAGNYTLHVYGSANGGYGSYIFQNETQLMFNPKHVSVFISTDKRIYYKRKTIHFRVVALHPNLLPVMSGSIHIFIKDGAGHVVRRWLSQQISHGYYEGSFGTEHPCKHGWWSIIVEGWGFTYKAHRFKTENYYRTKTDINVTMPAYVLDNEYALAGVIIANQTTGRPVHGNATIELEIRPTGMTSNYPTIKKKISQFTGRCPFQFTLAEMRQQVDRLTGAQLVVSATVVDWYFIETKTERAVSYVIDSGVKIRFLGGRVRIFKPGNPLKAFIAVYGRDGSKYTPTRYRQVAVQTLVRKTSGVTRIRQEKKYIVPNDSIVKHSYTPESDDEMITIRAAHDGVNMRYEEMTAWKHFTRRDEHIYMSMSTSQPVVNNYAVFTVRTSIYVPHLYYMVVTGGNIITTNTVYMKFRQKTFSLALSRDMVPNAKIVAYCVLNTGEILADSLAFFVKGIRNDGVRLNINRGKDFSGDTAEVNAFADPASFIAFSATQYQLYEPGANQFFREYDVEEELSGYDDHTNNSFSHTWLYDEARREKIHYPASSYAVDANTTFTFAGLIVFTDAELRRMPAALECNLTRGSLACFDGTCYQLEQRCDGVRQCEDGADELGCTDEREAVFRPTPYKTMARLESHLDDSTWAWKSFYTKPYGRIDFRINLPIRPLLWVIGAFSLHQERGLAFAEYPVRVDATRPFFIKVELPKTAVKGEQLGVQIAVFNYWTQPIEATLTLKASKQYKFITVQDGGYVRSYHPKTADGDVQTMVKIIAGESRFVHFPLVIYAMGKVKVTVYAESQVNRQEVTKTVTIRYDGITNVYHTPYLIDLVSKGSVVIPSFEIITPERFVYPEQRRHLYVPGSPEAKLTIVGDIVGPGFTTPRLNIRHLMRATYGDGENYIFNFAINWFWLTYLKATNQLSTKLMGEVLEGLNKDMQAVYAFIQPNGGFANRRKRSPTDTWTTSLAIEFLSLVASQPEWEASLYVDVNIINKMALWLCSRQNLSTGAFPRTSYVYDIKLHTNLTNADGLEMNMSVTAYAVIALSRSAPILTGEAQMKAVVAKNLAADYLARHFDALFNSFDVCLVTYALHEANHVSKGEVFRKMRAIKISGEYVYWSDKPVRVNPTKIINTVPIMQARPTSPVYHAFAVHATAFALLVYLRNNWVVEARPVMKWLQTQRNFNGGFSAPEDTLRATQALVEYALRDTNRDLYRMLINIEASSTPYWKKSVHLQRGTFSTINVIKVPNAYGYVRTTAQGTGLALIQLSTKYNVEYIDQLRKPFQRAFDLNVENLHFWGRNASHMEMTVCARWVRTDIARTSGAAVLEVDIPTGYHTQKQVLRRHQWTGPIYSLRSRFVHQKVVLYFEYLNSTRSCWYLTAERWYPVANMTIQNRVRVYSAYEPALHNTTIYTTMNLFHLHICQVCGSFQCPYCPFYNPASRPHGQSTTALALLIALLTLCLVHADHLRHSLL</sequence>
<feature type="disulfide bond" evidence="2">
    <location>
        <begin position="646"/>
        <end position="661"/>
    </location>
</feature>
<dbReference type="GO" id="GO:0004866">
    <property type="term" value="F:endopeptidase inhibitor activity"/>
    <property type="evidence" value="ECO:0007669"/>
    <property type="project" value="InterPro"/>
</dbReference>
<evidence type="ECO:0000256" key="1">
    <source>
        <dbReference type="ARBA" id="ARBA00023157"/>
    </source>
</evidence>
<name>A0AAD9KSU9_RIDPI</name>
<dbReference type="Pfam" id="PF07678">
    <property type="entry name" value="TED_complement"/>
    <property type="match status" value="1"/>
</dbReference>
<evidence type="ECO:0000259" key="3">
    <source>
        <dbReference type="SMART" id="SM01359"/>
    </source>
</evidence>
<dbReference type="InterPro" id="IPR050473">
    <property type="entry name" value="A2M/Complement_sys"/>
</dbReference>
<dbReference type="Pfam" id="PF01835">
    <property type="entry name" value="MG2"/>
    <property type="match status" value="1"/>
</dbReference>
<evidence type="ECO:0008006" key="8">
    <source>
        <dbReference type="Google" id="ProtNLM"/>
    </source>
</evidence>
<evidence type="ECO:0000313" key="6">
    <source>
        <dbReference type="EMBL" id="KAK2177018.1"/>
    </source>
</evidence>
<dbReference type="CDD" id="cd00112">
    <property type="entry name" value="LDLa"/>
    <property type="match status" value="1"/>
</dbReference>
<keyword evidence="1 2" id="KW-1015">Disulfide bond</keyword>
<feature type="domain" description="Alpha-2-macroglobulin" evidence="4">
    <location>
        <begin position="688"/>
        <end position="779"/>
    </location>
</feature>
<dbReference type="Pfam" id="PF00207">
    <property type="entry name" value="A2M"/>
    <property type="match status" value="1"/>
</dbReference>
<dbReference type="Pfam" id="PF07677">
    <property type="entry name" value="A2M_recep"/>
    <property type="match status" value="1"/>
</dbReference>
<dbReference type="Gene3D" id="1.50.10.20">
    <property type="match status" value="1"/>
</dbReference>
<proteinExistence type="predicted"/>
<dbReference type="SMART" id="SM01361">
    <property type="entry name" value="A2M_recep"/>
    <property type="match status" value="1"/>
</dbReference>
<accession>A0AAD9KSU9</accession>
<dbReference type="InterPro" id="IPR009048">
    <property type="entry name" value="A-macroglobulin_rcpt-bd"/>
</dbReference>
<dbReference type="PANTHER" id="PTHR11412:SF146">
    <property type="entry name" value="CD109 ANTIGEN"/>
    <property type="match status" value="1"/>
</dbReference>
<dbReference type="Gene3D" id="2.60.40.1930">
    <property type="match status" value="2"/>
</dbReference>
<dbReference type="Gene3D" id="2.60.40.690">
    <property type="entry name" value="Alpha-macroglobulin, receptor-binding domain"/>
    <property type="match status" value="1"/>
</dbReference>
<dbReference type="InterPro" id="IPR013783">
    <property type="entry name" value="Ig-like_fold"/>
</dbReference>
<organism evidence="6 7">
    <name type="scientific">Ridgeia piscesae</name>
    <name type="common">Tubeworm</name>
    <dbReference type="NCBI Taxonomy" id="27915"/>
    <lineage>
        <taxon>Eukaryota</taxon>
        <taxon>Metazoa</taxon>
        <taxon>Spiralia</taxon>
        <taxon>Lophotrochozoa</taxon>
        <taxon>Annelida</taxon>
        <taxon>Polychaeta</taxon>
        <taxon>Sedentaria</taxon>
        <taxon>Canalipalpata</taxon>
        <taxon>Sabellida</taxon>
        <taxon>Siboglinidae</taxon>
        <taxon>Ridgeia</taxon>
    </lineage>
</organism>
<dbReference type="PROSITE" id="PS50068">
    <property type="entry name" value="LDLRA_2"/>
    <property type="match status" value="1"/>
</dbReference>